<organism evidence="2 3">
    <name type="scientific">Fictibacillus aquaticus</name>
    <dbReference type="NCBI Taxonomy" id="2021314"/>
    <lineage>
        <taxon>Bacteria</taxon>
        <taxon>Bacillati</taxon>
        <taxon>Bacillota</taxon>
        <taxon>Bacilli</taxon>
        <taxon>Bacillales</taxon>
        <taxon>Fictibacillaceae</taxon>
        <taxon>Fictibacillus</taxon>
    </lineage>
</organism>
<evidence type="ECO:0000313" key="3">
    <source>
        <dbReference type="Proteomes" id="UP000215059"/>
    </source>
</evidence>
<dbReference type="OrthoDB" id="2240714at2"/>
<accession>A0A235FB64</accession>
<comment type="caution">
    <text evidence="2">The sequence shown here is derived from an EMBL/GenBank/DDBJ whole genome shotgun (WGS) entry which is preliminary data.</text>
</comment>
<dbReference type="Pfam" id="PF06605">
    <property type="entry name" value="Prophage_tail"/>
    <property type="match status" value="1"/>
</dbReference>
<dbReference type="AlphaFoldDB" id="A0A235FB64"/>
<evidence type="ECO:0000259" key="1">
    <source>
        <dbReference type="Pfam" id="PF06605"/>
    </source>
</evidence>
<dbReference type="Proteomes" id="UP000215059">
    <property type="component" value="Unassembled WGS sequence"/>
</dbReference>
<evidence type="ECO:0000313" key="2">
    <source>
        <dbReference type="EMBL" id="OYD58482.1"/>
    </source>
</evidence>
<gene>
    <name evidence="2" type="ORF">CGZ90_00855</name>
</gene>
<proteinExistence type="predicted"/>
<keyword evidence="3" id="KW-1185">Reference proteome</keyword>
<dbReference type="InterPro" id="IPR010572">
    <property type="entry name" value="Tail_dom"/>
</dbReference>
<dbReference type="InterPro" id="IPR007119">
    <property type="entry name" value="Phage_tail_spike_N"/>
</dbReference>
<dbReference type="EMBL" id="NOII01000001">
    <property type="protein sequence ID" value="OYD58482.1"/>
    <property type="molecule type" value="Genomic_DNA"/>
</dbReference>
<dbReference type="NCBIfam" id="TIGR01665">
    <property type="entry name" value="put_anti_recept"/>
    <property type="match status" value="1"/>
</dbReference>
<reference evidence="2 3" key="1">
    <citation type="submission" date="2017-07" db="EMBL/GenBank/DDBJ databases">
        <title>Fictibacillus sp. nov. GDSW-R2A3 Genome sequencing and assembly.</title>
        <authorList>
            <person name="Mayilraj S."/>
        </authorList>
    </citation>
    <scope>NUCLEOTIDE SEQUENCE [LARGE SCALE GENOMIC DNA]</scope>
    <source>
        <strain evidence="2 3">GDSW-R2A3</strain>
    </source>
</reference>
<feature type="domain" description="Tail spike" evidence="1">
    <location>
        <begin position="114"/>
        <end position="362"/>
    </location>
</feature>
<name>A0A235FB64_9BACL</name>
<protein>
    <recommendedName>
        <fullName evidence="1">Tail spike domain-containing protein</fullName>
    </recommendedName>
</protein>
<sequence>MEMILLLDRQKEIIVAELNNDGSGACPYYDDLDEEKLNDAYRTYTFTVPANHPDSKYVKKNAGVAIPDPEGDFFEYFVQDTEYVYSSGQRFIRATCMSGHLELLGFLVRPFKLTATTLEDALNYFLQETRWSIGIVEWSGVKDFATADYLTAIEAIHLLRDEFKAELRFRISFTGPKITKRLVDFLQKRGTNHGKVAEVTKDVMEITEKDSIEPYTALVGVGKAGTDGKPLTFASVSASDKPLGQDWIGDEEARIKFGINGQHKTGLWVYPGDETITAAELLAKTRLKLAEVVKPIYSYEAKIVNLSRILGLEHESLRIGDSFYIKDFTKDPFLLLEVRILEFKRSQSDPSKDECVLGEYRKLPTSIDKRFFEMQIKMLKSETVQGAQEKANAAQVAAVSAAALDAEEKAATAKSEAISYTDNKLNDYVTASTYNIDISEIQDQIDGNITSWFYDHVPTLSNEPANLWATVEEKNNHLGDLFYNNITGYAYRFMVNDAVYSWTQIKDTDVTKALADAAAAQDAADSKRRVFVVQPVAPYDVGDLWANGQTIYRAITSKAEGTSFSSADWTKIGDVTSQNTALDTTNVNGTSAAAVATGAAAGKTANDKIVAEVGSGTLETTTGAQAKATAARTAAENFAKNASNIASGIIDVSAVALQTAANGARIRWDGVNGLVQYDAAGNTVMQLGLNGSAKFAGDISGSTGTFTGKISTSGTFGSVEIENDYIESRDTAGTEITEISSGKVFAYKENSTYRYDGTYYSEMLIYQKTKKSSGKIPEYASVSPGQMTMTQRNEDTGKLLRSAAYRPDFANLDYYPTAGSFIQNAGTMEPWGYRSIEYDPAVNGKYKFWSNYEARMMETKEYNAAGTAVDYEVQVDPRGISLIRTGVTNRIVTDADGNLFFNITSGKKADFSGSEIKTTGKLSAGSADITGALTIAQTARITGLETGKVGTSAVDQNIATTAPLHGYAVNFKNVKAVPPSSVSITPTSQNNLNVDVIDIDEYGFWFYIKGAAGTAFRYWRGLYTA</sequence>